<reference evidence="2 3" key="1">
    <citation type="submission" date="2021-06" db="EMBL/GenBank/DDBJ databases">
        <title>Caerostris extrusa draft genome.</title>
        <authorList>
            <person name="Kono N."/>
            <person name="Arakawa K."/>
        </authorList>
    </citation>
    <scope>NUCLEOTIDE SEQUENCE [LARGE SCALE GENOMIC DNA]</scope>
</reference>
<protein>
    <submittedName>
        <fullName evidence="2">SAGA-associated factor 29</fullName>
    </submittedName>
</protein>
<evidence type="ECO:0000313" key="2">
    <source>
        <dbReference type="EMBL" id="GIY12563.1"/>
    </source>
</evidence>
<feature type="coiled-coil region" evidence="1">
    <location>
        <begin position="12"/>
        <end position="89"/>
    </location>
</feature>
<comment type="caution">
    <text evidence="2">The sequence shown here is derived from an EMBL/GenBank/DDBJ whole genome shotgun (WGS) entry which is preliminary data.</text>
</comment>
<accession>A0AAV4QRA0</accession>
<name>A0AAV4QRA0_CAEEX</name>
<sequence length="148" mass="16653">MAEKNVKLPPEMEFQADTLRNLLREIQETKTDLEELAAISKNEAELNAAGKKPKQSIVKNQLALYKKELNNTKQEIERIKNALKLISEMREDYFASISAATKESKQISKVLMSLKETAETLPLWIGEDEEEAPALCGAIQTGEDYVAK</sequence>
<evidence type="ECO:0000313" key="3">
    <source>
        <dbReference type="Proteomes" id="UP001054945"/>
    </source>
</evidence>
<gene>
    <name evidence="2" type="primary">Sgf29</name>
    <name evidence="2" type="ORF">CEXT_464331</name>
</gene>
<keyword evidence="1" id="KW-0175">Coiled coil</keyword>
<dbReference type="Proteomes" id="UP001054945">
    <property type="component" value="Unassembled WGS sequence"/>
</dbReference>
<dbReference type="EMBL" id="BPLR01006806">
    <property type="protein sequence ID" value="GIY12563.1"/>
    <property type="molecule type" value="Genomic_DNA"/>
</dbReference>
<evidence type="ECO:0000256" key="1">
    <source>
        <dbReference type="SAM" id="Coils"/>
    </source>
</evidence>
<proteinExistence type="predicted"/>
<dbReference type="AlphaFoldDB" id="A0AAV4QRA0"/>
<organism evidence="2 3">
    <name type="scientific">Caerostris extrusa</name>
    <name type="common">Bark spider</name>
    <name type="synonym">Caerostris bankana</name>
    <dbReference type="NCBI Taxonomy" id="172846"/>
    <lineage>
        <taxon>Eukaryota</taxon>
        <taxon>Metazoa</taxon>
        <taxon>Ecdysozoa</taxon>
        <taxon>Arthropoda</taxon>
        <taxon>Chelicerata</taxon>
        <taxon>Arachnida</taxon>
        <taxon>Araneae</taxon>
        <taxon>Araneomorphae</taxon>
        <taxon>Entelegynae</taxon>
        <taxon>Araneoidea</taxon>
        <taxon>Araneidae</taxon>
        <taxon>Caerostris</taxon>
    </lineage>
</organism>
<keyword evidence="3" id="KW-1185">Reference proteome</keyword>
<feature type="non-terminal residue" evidence="2">
    <location>
        <position position="148"/>
    </location>
</feature>